<dbReference type="Proteomes" id="UP000789390">
    <property type="component" value="Unassembled WGS sequence"/>
</dbReference>
<evidence type="ECO:0000259" key="2">
    <source>
        <dbReference type="PROSITE" id="PS50097"/>
    </source>
</evidence>
<dbReference type="OrthoDB" id="409642at2759"/>
<dbReference type="PANTHER" id="PTHR22427:SF7">
    <property type="entry name" value="GH15728P"/>
    <property type="match status" value="1"/>
</dbReference>
<protein>
    <recommendedName>
        <fullName evidence="2">BTB domain-containing protein</fullName>
    </recommendedName>
</protein>
<organism evidence="3 4">
    <name type="scientific">Daphnia galeata</name>
    <dbReference type="NCBI Taxonomy" id="27404"/>
    <lineage>
        <taxon>Eukaryota</taxon>
        <taxon>Metazoa</taxon>
        <taxon>Ecdysozoa</taxon>
        <taxon>Arthropoda</taxon>
        <taxon>Crustacea</taxon>
        <taxon>Branchiopoda</taxon>
        <taxon>Diplostraca</taxon>
        <taxon>Cladocera</taxon>
        <taxon>Anomopoda</taxon>
        <taxon>Daphniidae</taxon>
        <taxon>Daphnia</taxon>
    </lineage>
</organism>
<proteinExistence type="predicted"/>
<sequence length="488" mass="54951">MDSFCDLSISEVVASVDDDNADIILKTTDGTLKAHKSIVRICPYFAAMIDGNWRESQSSIISLDIFSYRSVRFVIEHLYKPKDSIDSTQNLGELLALVDMLGLQSLLELVCSTIILKICHNFHKPCKDCIDGVMSSYQLSSTYNLSDVHIKCLEWITKYFVKTWNSRTFSNLPEKLQQSCLQSLKMTINVENIIDLTLQTQQLQEMLPLVKWTEPVNVLVKDLSNSCTTFTQQHFHDILYSAKFKSLGQEDTWSLSRVETIILEAASNLPVEQTCLSYLVLEKMMDDLLKVNEDRQPPDPVYVDFMKRLLKAVEIRLIQRVGMATKCSAWDAIPKPKQISIMQMGFFNPIDPKYSTDKRNPTINVRRNHSLNAATSKGDPMPNTRAPRIATEPFQRTTLRSTVHSGRNPNISRTVDRTPGTLSPSGTSVQQQSNRRVPAAVSINRSQSARTPNVGTTRTTTSRPNINQAGVTSQRSVNSTVPRTASNR</sequence>
<comment type="caution">
    <text evidence="3">The sequence shown here is derived from an EMBL/GenBank/DDBJ whole genome shotgun (WGS) entry which is preliminary data.</text>
</comment>
<accession>A0A8J2RGS2</accession>
<dbReference type="CDD" id="cd18286">
    <property type="entry name" value="BTB2_POZ_BTBD8"/>
    <property type="match status" value="1"/>
</dbReference>
<keyword evidence="4" id="KW-1185">Reference proteome</keyword>
<dbReference type="Pfam" id="PF26017">
    <property type="entry name" value="BACK_BTBD8"/>
    <property type="match status" value="1"/>
</dbReference>
<evidence type="ECO:0000313" key="3">
    <source>
        <dbReference type="EMBL" id="CAH0098992.1"/>
    </source>
</evidence>
<dbReference type="InterPro" id="IPR000210">
    <property type="entry name" value="BTB/POZ_dom"/>
</dbReference>
<feature type="compositionally biased region" description="Polar residues" evidence="1">
    <location>
        <begin position="443"/>
        <end position="455"/>
    </location>
</feature>
<dbReference type="EMBL" id="CAKKLH010000013">
    <property type="protein sequence ID" value="CAH0098992.1"/>
    <property type="molecule type" value="Genomic_DNA"/>
</dbReference>
<dbReference type="CDD" id="cd18490">
    <property type="entry name" value="BACK_BTBD8"/>
    <property type="match status" value="1"/>
</dbReference>
<dbReference type="SMART" id="SM00225">
    <property type="entry name" value="BTB"/>
    <property type="match status" value="1"/>
</dbReference>
<dbReference type="PROSITE" id="PS50097">
    <property type="entry name" value="BTB"/>
    <property type="match status" value="1"/>
</dbReference>
<feature type="region of interest" description="Disordered" evidence="1">
    <location>
        <begin position="397"/>
        <end position="488"/>
    </location>
</feature>
<dbReference type="InterPro" id="IPR043225">
    <property type="entry name" value="BACK_BTBD8"/>
</dbReference>
<dbReference type="Gene3D" id="3.30.710.10">
    <property type="entry name" value="Potassium Channel Kv1.1, Chain A"/>
    <property type="match status" value="1"/>
</dbReference>
<feature type="compositionally biased region" description="Polar residues" evidence="1">
    <location>
        <begin position="420"/>
        <end position="435"/>
    </location>
</feature>
<reference evidence="3" key="1">
    <citation type="submission" date="2021-11" db="EMBL/GenBank/DDBJ databases">
        <authorList>
            <person name="Schell T."/>
        </authorList>
    </citation>
    <scope>NUCLEOTIDE SEQUENCE</scope>
    <source>
        <strain evidence="3">M5</strain>
    </source>
</reference>
<feature type="domain" description="BTB" evidence="2">
    <location>
        <begin position="21"/>
        <end position="87"/>
    </location>
</feature>
<dbReference type="AlphaFoldDB" id="A0A8J2RGS2"/>
<feature type="compositionally biased region" description="Polar residues" evidence="1">
    <location>
        <begin position="397"/>
        <end position="413"/>
    </location>
</feature>
<name>A0A8J2RGS2_9CRUS</name>
<feature type="compositionally biased region" description="Polar residues" evidence="1">
    <location>
        <begin position="462"/>
        <end position="488"/>
    </location>
</feature>
<dbReference type="InterPro" id="IPR011333">
    <property type="entry name" value="SKP1/BTB/POZ_sf"/>
</dbReference>
<gene>
    <name evidence="3" type="ORF">DGAL_LOCUS1100</name>
</gene>
<dbReference type="PANTHER" id="PTHR22427">
    <property type="entry name" value="GH15728P"/>
    <property type="match status" value="1"/>
</dbReference>
<dbReference type="SUPFAM" id="SSF54695">
    <property type="entry name" value="POZ domain"/>
    <property type="match status" value="1"/>
</dbReference>
<dbReference type="Pfam" id="PF00651">
    <property type="entry name" value="BTB"/>
    <property type="match status" value="1"/>
</dbReference>
<evidence type="ECO:0000313" key="4">
    <source>
        <dbReference type="Proteomes" id="UP000789390"/>
    </source>
</evidence>
<evidence type="ECO:0000256" key="1">
    <source>
        <dbReference type="SAM" id="MobiDB-lite"/>
    </source>
</evidence>